<name>A0A2S7IRI5_9BACT</name>
<evidence type="ECO:0000256" key="5">
    <source>
        <dbReference type="ARBA" id="ARBA00022801"/>
    </source>
</evidence>
<dbReference type="PRINTS" id="PR00741">
    <property type="entry name" value="GLHYDRLASE29"/>
</dbReference>
<dbReference type="Proteomes" id="UP000239590">
    <property type="component" value="Unassembled WGS sequence"/>
</dbReference>
<dbReference type="Gene3D" id="3.20.20.80">
    <property type="entry name" value="Glycosidases"/>
    <property type="match status" value="1"/>
</dbReference>
<evidence type="ECO:0000256" key="7">
    <source>
        <dbReference type="SAM" id="SignalP"/>
    </source>
</evidence>
<evidence type="ECO:0000256" key="2">
    <source>
        <dbReference type="ARBA" id="ARBA00007951"/>
    </source>
</evidence>
<dbReference type="EMBL" id="PTRA01000001">
    <property type="protein sequence ID" value="PQA60292.1"/>
    <property type="molecule type" value="Genomic_DNA"/>
</dbReference>
<evidence type="ECO:0000313" key="9">
    <source>
        <dbReference type="EMBL" id="PQA60292.1"/>
    </source>
</evidence>
<dbReference type="GO" id="GO:0004560">
    <property type="term" value="F:alpha-L-fucosidase activity"/>
    <property type="evidence" value="ECO:0007669"/>
    <property type="project" value="InterPro"/>
</dbReference>
<accession>A0A2S7IRI5</accession>
<evidence type="ECO:0000313" key="10">
    <source>
        <dbReference type="Proteomes" id="UP000239590"/>
    </source>
</evidence>
<feature type="chain" id="PRO_5015450130" description="alpha-L-fucosidase" evidence="7">
    <location>
        <begin position="20"/>
        <end position="710"/>
    </location>
</feature>
<dbReference type="PANTHER" id="PTHR10030:SF37">
    <property type="entry name" value="ALPHA-L-FUCOSIDASE-RELATED"/>
    <property type="match status" value="1"/>
</dbReference>
<dbReference type="SUPFAM" id="SSF51445">
    <property type="entry name" value="(Trans)glycosidases"/>
    <property type="match status" value="1"/>
</dbReference>
<dbReference type="SMART" id="SM00812">
    <property type="entry name" value="Alpha_L_fucos"/>
    <property type="match status" value="1"/>
</dbReference>
<dbReference type="GO" id="GO:0006004">
    <property type="term" value="P:fucose metabolic process"/>
    <property type="evidence" value="ECO:0007669"/>
    <property type="project" value="InterPro"/>
</dbReference>
<comment type="similarity">
    <text evidence="2">Belongs to the glycosyl hydrolase 29 family.</text>
</comment>
<gene>
    <name evidence="9" type="ORF">C5O19_11940</name>
</gene>
<dbReference type="GO" id="GO:0005764">
    <property type="term" value="C:lysosome"/>
    <property type="evidence" value="ECO:0007669"/>
    <property type="project" value="TreeGrafter"/>
</dbReference>
<evidence type="ECO:0000259" key="8">
    <source>
        <dbReference type="Pfam" id="PF01120"/>
    </source>
</evidence>
<keyword evidence="5" id="KW-0378">Hydrolase</keyword>
<comment type="caution">
    <text evidence="9">The sequence shown here is derived from an EMBL/GenBank/DDBJ whole genome shotgun (WGS) entry which is preliminary data.</text>
</comment>
<dbReference type="InterPro" id="IPR017853">
    <property type="entry name" value="GH"/>
</dbReference>
<keyword evidence="10" id="KW-1185">Reference proteome</keyword>
<feature type="signal peptide" evidence="7">
    <location>
        <begin position="1"/>
        <end position="19"/>
    </location>
</feature>
<keyword evidence="4 7" id="KW-0732">Signal</keyword>
<dbReference type="Pfam" id="PF01120">
    <property type="entry name" value="Alpha_L_fucos"/>
    <property type="match status" value="1"/>
</dbReference>
<reference evidence="10" key="1">
    <citation type="submission" date="2018-02" db="EMBL/GenBank/DDBJ databases">
        <title>Genome sequencing of Solimonas sp. HR-BB.</title>
        <authorList>
            <person name="Lee Y."/>
            <person name="Jeon C.O."/>
        </authorList>
    </citation>
    <scope>NUCLEOTIDE SEQUENCE [LARGE SCALE GENOMIC DNA]</scope>
    <source>
        <strain evidence="10">HR-U</strain>
    </source>
</reference>
<sequence length="710" mass="80040">MKRLYLILISFCTTLASLAQQPSKALETWKNDKYSMFIHWGVYSVLGGVWEGKPVSRGYSEQIRAHAAGLYSDTYENVAKTFDPKLWNPDSVALLAKAAGMRSIVLTSKHHDGFCLFKSAYTKFNMVDATPYHRDVVKEMAEACQRNGLKFGLYFSVIDWHFPAAYPISSSNSDPIPAAHHEYNKNQIRELLTNYGPISELWFDMGSQTPQQSRELRELVHQLQPDCMVSGRLGNEAGDFCVMGDNEYPNYKIATPWQTPASIYDETWGYRSWQEHGSVEDKAREKLASLLKVVSRGGNYLLNIGPRGDGTVVEFERDVLLKIGKWLRQNGEAVYGTSPDPFPTPFKWGEVTASGTNKLYLSLLQMPTSRTITLPNITGAVKIIHVLGQPQQTASYKRMGNNIQIMLPAEIKSVKDVPVLMLEFANGYSVPPAQVLTVDPTQKTVILQHDNAEHHYSMGGVDYNTYYRTVVKDSWQIELPKATSVTPTMVFTEEEKGRSIDLQVNGESQPVILDEAEEVSIPQTGKLTWGPIYLNQVANTGIGWTSVIPIDPSRSWSASGKPWQATDWKKGEAHQLPAQPSQSWFVLQEISADKAQPVLVEIKSGDAVGVWLNGQPLLLHNNPEKTDSTRDVVLLKIRPGTNQLLVKLYNRYHDQVPVFISDQVPQVMYRKRLQRIKLEPSNTLSWQLREPPTPHRDLQLPNLSLEWKVK</sequence>
<protein>
    <recommendedName>
        <fullName evidence="3">alpha-L-fucosidase</fullName>
        <ecNumber evidence="3">3.2.1.51</ecNumber>
    </recommendedName>
</protein>
<proteinExistence type="inferred from homology"/>
<dbReference type="EC" id="3.2.1.51" evidence="3"/>
<dbReference type="InterPro" id="IPR000933">
    <property type="entry name" value="Glyco_hydro_29"/>
</dbReference>
<dbReference type="RefSeq" id="WP_104712423.1">
    <property type="nucleotide sequence ID" value="NZ_PTRA01000001.1"/>
</dbReference>
<feature type="domain" description="Glycoside hydrolase family 29 N-terminal" evidence="8">
    <location>
        <begin position="20"/>
        <end position="332"/>
    </location>
</feature>
<dbReference type="OrthoDB" id="974797at2"/>
<dbReference type="InterPro" id="IPR016286">
    <property type="entry name" value="FUC_metazoa-typ"/>
</dbReference>
<comment type="function">
    <text evidence="1">Alpha-L-fucosidase is responsible for hydrolyzing the alpha-1,6-linked fucose joined to the reducing-end N-acetylglucosamine of the carbohydrate moieties of glycoproteins.</text>
</comment>
<evidence type="ECO:0000256" key="4">
    <source>
        <dbReference type="ARBA" id="ARBA00022729"/>
    </source>
</evidence>
<organism evidence="9 10">
    <name type="scientific">Siphonobacter curvatus</name>
    <dbReference type="NCBI Taxonomy" id="2094562"/>
    <lineage>
        <taxon>Bacteria</taxon>
        <taxon>Pseudomonadati</taxon>
        <taxon>Bacteroidota</taxon>
        <taxon>Cytophagia</taxon>
        <taxon>Cytophagales</taxon>
        <taxon>Cytophagaceae</taxon>
        <taxon>Siphonobacter</taxon>
    </lineage>
</organism>
<dbReference type="GO" id="GO:0016139">
    <property type="term" value="P:glycoside catabolic process"/>
    <property type="evidence" value="ECO:0007669"/>
    <property type="project" value="TreeGrafter"/>
</dbReference>
<dbReference type="PANTHER" id="PTHR10030">
    <property type="entry name" value="ALPHA-L-FUCOSIDASE"/>
    <property type="match status" value="1"/>
</dbReference>
<evidence type="ECO:0000256" key="6">
    <source>
        <dbReference type="ARBA" id="ARBA00023295"/>
    </source>
</evidence>
<evidence type="ECO:0000256" key="3">
    <source>
        <dbReference type="ARBA" id="ARBA00012662"/>
    </source>
</evidence>
<dbReference type="InterPro" id="IPR057739">
    <property type="entry name" value="Glyco_hydro_29_N"/>
</dbReference>
<dbReference type="AlphaFoldDB" id="A0A2S7IRI5"/>
<keyword evidence="6" id="KW-0326">Glycosidase</keyword>
<evidence type="ECO:0000256" key="1">
    <source>
        <dbReference type="ARBA" id="ARBA00004071"/>
    </source>
</evidence>